<dbReference type="AlphaFoldDB" id="A0A2S1RB09"/>
<evidence type="ECO:0000259" key="3">
    <source>
        <dbReference type="Pfam" id="PF01734"/>
    </source>
</evidence>
<evidence type="ECO:0000313" key="5">
    <source>
        <dbReference type="Proteomes" id="UP000244928"/>
    </source>
</evidence>
<feature type="signal peptide" evidence="2">
    <location>
        <begin position="1"/>
        <end position="19"/>
    </location>
</feature>
<dbReference type="OrthoDB" id="2339873at2"/>
<dbReference type="Proteomes" id="UP000244928">
    <property type="component" value="Chromosome"/>
</dbReference>
<keyword evidence="5" id="KW-1185">Reference proteome</keyword>
<proteinExistence type="predicted"/>
<dbReference type="SUPFAM" id="SSF52151">
    <property type="entry name" value="FabD/lysophospholipase-like"/>
    <property type="match status" value="1"/>
</dbReference>
<gene>
    <name evidence="4" type="ORF">A6035_16050</name>
</gene>
<name>A0A2S1RB09_9ACTN</name>
<sequence>MSRTAIVLGCGGTIGAAWAIAAMHALTEQTGVDPREADVMLGTSAGAELVTMLAGGVSVGELVDMQYGRATDPRLRDHIASTPPSVPPLPRFPLLNPGLLRKRAGLAGLTGIAPTGRADAGWLQRLAEQFEVGAWLPHPAARMVAYDVRAGERVVFGAPGSPIATVGEALRASWATPGWMPPVPIGDRIFVDGGMGSTASVDLIAPEEADVIYVIAPMASAPGVRIPGPGGSLEYRMIRRPMSTVLHAEIATVRARGTTVVPILPTPADLAGLSAHFMNGARRTQGFEHSMTTAPDTVRAALAANGAGV</sequence>
<dbReference type="RefSeq" id="WP_108848796.1">
    <property type="nucleotide sequence ID" value="NZ_CP015449.1"/>
</dbReference>
<accession>A0A2S1RB09</accession>
<dbReference type="InterPro" id="IPR002641">
    <property type="entry name" value="PNPLA_dom"/>
</dbReference>
<evidence type="ECO:0000256" key="2">
    <source>
        <dbReference type="SAM" id="SignalP"/>
    </source>
</evidence>
<feature type="chain" id="PRO_5038617815" evidence="2">
    <location>
        <begin position="20"/>
        <end position="309"/>
    </location>
</feature>
<dbReference type="EMBL" id="CP015449">
    <property type="protein sequence ID" value="AWH93444.1"/>
    <property type="molecule type" value="Genomic_DNA"/>
</dbReference>
<feature type="domain" description="PNPLA" evidence="3">
    <location>
        <begin position="6"/>
        <end position="199"/>
    </location>
</feature>
<reference evidence="4 5" key="1">
    <citation type="submission" date="2016-04" db="EMBL/GenBank/DDBJ databases">
        <title>Complete genome sequence of Dietzia lutea YIM 80766T, a strain isolated from desert soil in Egypt.</title>
        <authorList>
            <person name="Zhao J."/>
            <person name="Hu B."/>
            <person name="Geng S."/>
            <person name="Nie Y."/>
            <person name="Tang Y."/>
        </authorList>
    </citation>
    <scope>NUCLEOTIDE SEQUENCE [LARGE SCALE GENOMIC DNA]</scope>
    <source>
        <strain evidence="4 5">YIM 80766</strain>
    </source>
</reference>
<evidence type="ECO:0000313" key="4">
    <source>
        <dbReference type="EMBL" id="AWH93444.1"/>
    </source>
</evidence>
<dbReference type="KEGG" id="dlu:A6035_16050"/>
<keyword evidence="2" id="KW-0732">Signal</keyword>
<protein>
    <submittedName>
        <fullName evidence="4">Patatin</fullName>
    </submittedName>
</protein>
<dbReference type="Gene3D" id="3.40.1090.10">
    <property type="entry name" value="Cytosolic phospholipase A2 catalytic domain"/>
    <property type="match status" value="2"/>
</dbReference>
<dbReference type="InterPro" id="IPR016035">
    <property type="entry name" value="Acyl_Trfase/lysoPLipase"/>
</dbReference>
<evidence type="ECO:0000256" key="1">
    <source>
        <dbReference type="ARBA" id="ARBA00023098"/>
    </source>
</evidence>
<dbReference type="Pfam" id="PF01734">
    <property type="entry name" value="Patatin"/>
    <property type="match status" value="1"/>
</dbReference>
<keyword evidence="1" id="KW-0443">Lipid metabolism</keyword>
<organism evidence="4 5">
    <name type="scientific">Dietzia lutea</name>
    <dbReference type="NCBI Taxonomy" id="546160"/>
    <lineage>
        <taxon>Bacteria</taxon>
        <taxon>Bacillati</taxon>
        <taxon>Actinomycetota</taxon>
        <taxon>Actinomycetes</taxon>
        <taxon>Mycobacteriales</taxon>
        <taxon>Dietziaceae</taxon>
        <taxon>Dietzia</taxon>
    </lineage>
</organism>
<dbReference type="GO" id="GO:0006629">
    <property type="term" value="P:lipid metabolic process"/>
    <property type="evidence" value="ECO:0007669"/>
    <property type="project" value="UniProtKB-KW"/>
</dbReference>